<evidence type="ECO:0000313" key="1">
    <source>
        <dbReference type="EMBL" id="JAH00124.1"/>
    </source>
</evidence>
<reference evidence="1" key="2">
    <citation type="journal article" date="2015" name="Fish Shellfish Immunol.">
        <title>Early steps in the European eel (Anguilla anguilla)-Vibrio vulnificus interaction in the gills: Role of the RtxA13 toxin.</title>
        <authorList>
            <person name="Callol A."/>
            <person name="Pajuelo D."/>
            <person name="Ebbesson L."/>
            <person name="Teles M."/>
            <person name="MacKenzie S."/>
            <person name="Amaro C."/>
        </authorList>
    </citation>
    <scope>NUCLEOTIDE SEQUENCE</scope>
</reference>
<dbReference type="AlphaFoldDB" id="A0A0E9P6L1"/>
<protein>
    <submittedName>
        <fullName evidence="1">Uncharacterized protein</fullName>
    </submittedName>
</protein>
<dbReference type="EMBL" id="GBXM01108453">
    <property type="protein sequence ID" value="JAH00124.1"/>
    <property type="molecule type" value="Transcribed_RNA"/>
</dbReference>
<name>A0A0E9P6L1_ANGAN</name>
<organism evidence="1">
    <name type="scientific">Anguilla anguilla</name>
    <name type="common">European freshwater eel</name>
    <name type="synonym">Muraena anguilla</name>
    <dbReference type="NCBI Taxonomy" id="7936"/>
    <lineage>
        <taxon>Eukaryota</taxon>
        <taxon>Metazoa</taxon>
        <taxon>Chordata</taxon>
        <taxon>Craniata</taxon>
        <taxon>Vertebrata</taxon>
        <taxon>Euteleostomi</taxon>
        <taxon>Actinopterygii</taxon>
        <taxon>Neopterygii</taxon>
        <taxon>Teleostei</taxon>
        <taxon>Anguilliformes</taxon>
        <taxon>Anguillidae</taxon>
        <taxon>Anguilla</taxon>
    </lineage>
</organism>
<accession>A0A0E9P6L1</accession>
<reference evidence="1" key="1">
    <citation type="submission" date="2014-11" db="EMBL/GenBank/DDBJ databases">
        <authorList>
            <person name="Amaro Gonzalez C."/>
        </authorList>
    </citation>
    <scope>NUCLEOTIDE SEQUENCE</scope>
</reference>
<sequence>MTQITVSPLHVIAWSHKYKNVWRWKLSQFPFLPTRGRQFPNPSVSFPCFFAWTSHFVCVFSH</sequence>
<proteinExistence type="predicted"/>